<evidence type="ECO:0000256" key="4">
    <source>
        <dbReference type="SAM" id="MobiDB-lite"/>
    </source>
</evidence>
<dbReference type="PANTHER" id="PTHR24123:SF33">
    <property type="entry name" value="PROTEIN HOS4"/>
    <property type="match status" value="1"/>
</dbReference>
<dbReference type="Gene3D" id="1.25.40.20">
    <property type="entry name" value="Ankyrin repeat-containing domain"/>
    <property type="match status" value="2"/>
</dbReference>
<evidence type="ECO:0000256" key="1">
    <source>
        <dbReference type="ARBA" id="ARBA00022737"/>
    </source>
</evidence>
<feature type="compositionally biased region" description="Low complexity" evidence="4">
    <location>
        <begin position="178"/>
        <end position="188"/>
    </location>
</feature>
<protein>
    <recommendedName>
        <fullName evidence="7">Ankyrin repeat protein</fullName>
    </recommendedName>
</protein>
<feature type="compositionally biased region" description="Polar residues" evidence="4">
    <location>
        <begin position="1028"/>
        <end position="1040"/>
    </location>
</feature>
<reference evidence="5" key="1">
    <citation type="submission" date="2022-11" db="EMBL/GenBank/DDBJ databases">
        <authorList>
            <person name="Petersen C."/>
        </authorList>
    </citation>
    <scope>NUCLEOTIDE SEQUENCE</scope>
    <source>
        <strain evidence="5">IBT 34128</strain>
    </source>
</reference>
<feature type="repeat" description="ANK" evidence="3">
    <location>
        <begin position="595"/>
        <end position="627"/>
    </location>
</feature>
<dbReference type="PANTHER" id="PTHR24123">
    <property type="entry name" value="ANKYRIN REPEAT-CONTAINING"/>
    <property type="match status" value="1"/>
</dbReference>
<feature type="compositionally biased region" description="Low complexity" evidence="4">
    <location>
        <begin position="299"/>
        <end position="312"/>
    </location>
</feature>
<dbReference type="PRINTS" id="PR01415">
    <property type="entry name" value="ANKYRIN"/>
</dbReference>
<feature type="repeat" description="ANK" evidence="3">
    <location>
        <begin position="628"/>
        <end position="660"/>
    </location>
</feature>
<dbReference type="AlphaFoldDB" id="A0A9W9F2D7"/>
<dbReference type="EMBL" id="JAPMSZ010000009">
    <property type="protein sequence ID" value="KAJ5092286.1"/>
    <property type="molecule type" value="Genomic_DNA"/>
</dbReference>
<dbReference type="RefSeq" id="XP_056510481.1">
    <property type="nucleotide sequence ID" value="XM_056657681.1"/>
</dbReference>
<dbReference type="Proteomes" id="UP001141434">
    <property type="component" value="Unassembled WGS sequence"/>
</dbReference>
<dbReference type="Pfam" id="PF12796">
    <property type="entry name" value="Ank_2"/>
    <property type="match status" value="5"/>
</dbReference>
<dbReference type="InterPro" id="IPR036770">
    <property type="entry name" value="Ankyrin_rpt-contain_sf"/>
</dbReference>
<evidence type="ECO:0008006" key="7">
    <source>
        <dbReference type="Google" id="ProtNLM"/>
    </source>
</evidence>
<sequence>MDPVSAFGVFSGGIQVLQAIVATVHGLNELYGRFRDADLTIQSLIQELNCIQTALTSLREWARASAANGPSPDEYHDSLAVAMNGCRVIMEVLSQDVAALVQGGQEERLAGFRARVRVVWNDELMRGHQEKLHAQVMALQLLLQVCQCHSSAEQVRLLRRATTRQIIRQVADDTQTLLSSRSRTASRAGSMSQSSGPAFSERAFDFDRALAGTSVYRAQQQRIVPTVLSPESHSIASSHAPSLFTDVGYNSSRTGTLNLNTSSLEVPAQQQGYLALPSSPSAPPPQRPDGSTVRRWHTESAASSRTARSSPSTRERISSFLGRMNSRSRSNFQPSSPAGGRGRRRDEETDINTSIDLTSTDVASIPPIVKAAQAGSSDEVERLIERGCDPEERHKRSSRNALLVAAHCGREEVVDLLIQRNARLAVTDGSGWTALHLAASRGHCGVLEMLLAEGNLIEAPNFQGRTALRVAADRGQLEALQVLLMHDAKANARAENQMTALHAVVKTGDQEIVQLLVSHGADLEAKDGTMMTALHYACEAGHLGVISVLLDHRADIETPGRDRKTPLICAAEAGQLKAVELLLKRKASSRSTDDTGMTALHWAAYNGHEEIVGVLCQKKGSLNMVNAMGRAPLHLAVIQSQFAVVELLLRKGAPLDKRCKTGLTALHYACMADASDIARLLLLAGADIEAPEDQHQQRPLHIVASWGSIHLLDLLCEKGASLNGRDGIGDRPLCAASRYGHVAAVQKLLDRGSPLYAKFEDSIREDSPLCLAAMGGHLHVASLLLDKGASSLRKDETGWQPFRYAAYHGHPDVLQLLLSCSNIPELDIPDMILMPETIGFSPHAHISDERKWQVQGLLNQALVHPESMAKGANSSVPRTESARDSNSRSCPLPLQLTREVGTSTRQELPGNLEQGLPSSRSATPERVHRDCRTGPIDAVSHPDRQEVPQINDPRLSLVSDRVAASLNDGREVSPRPWGTRSPSRSRTREESPGLSAVYIPRPVPIRWSAPSTQAPGMFPDHGRPGESRISSQASHSNQDGAEQVPRTVDTSQISGSELQAQNPQAVENHSDSDSISISSVYTASEGELHPGVTASSNVRSGVYELE</sequence>
<feature type="repeat" description="ANK" evidence="3">
    <location>
        <begin position="529"/>
        <end position="561"/>
    </location>
</feature>
<evidence type="ECO:0000313" key="5">
    <source>
        <dbReference type="EMBL" id="KAJ5092286.1"/>
    </source>
</evidence>
<reference evidence="5" key="2">
    <citation type="journal article" date="2023" name="IMA Fungus">
        <title>Comparative genomic study of the Penicillium genus elucidates a diverse pangenome and 15 lateral gene transfer events.</title>
        <authorList>
            <person name="Petersen C."/>
            <person name="Sorensen T."/>
            <person name="Nielsen M.R."/>
            <person name="Sondergaard T.E."/>
            <person name="Sorensen J.L."/>
            <person name="Fitzpatrick D.A."/>
            <person name="Frisvad J.C."/>
            <person name="Nielsen K.L."/>
        </authorList>
    </citation>
    <scope>NUCLEOTIDE SEQUENCE</scope>
    <source>
        <strain evidence="5">IBT 34128</strain>
    </source>
</reference>
<feature type="region of interest" description="Disordered" evidence="4">
    <location>
        <begin position="178"/>
        <end position="198"/>
    </location>
</feature>
<dbReference type="InterPro" id="IPR002110">
    <property type="entry name" value="Ankyrin_rpt"/>
</dbReference>
<dbReference type="SMART" id="SM00248">
    <property type="entry name" value="ANK"/>
    <property type="match status" value="14"/>
</dbReference>
<dbReference type="PROSITE" id="PS50088">
    <property type="entry name" value="ANK_REPEAT"/>
    <property type="match status" value="11"/>
</dbReference>
<keyword evidence="2 3" id="KW-0040">ANK repeat</keyword>
<feature type="repeat" description="ANK" evidence="3">
    <location>
        <begin position="463"/>
        <end position="495"/>
    </location>
</feature>
<keyword evidence="1" id="KW-0677">Repeat</keyword>
<feature type="repeat" description="ANK" evidence="3">
    <location>
        <begin position="496"/>
        <end position="528"/>
    </location>
</feature>
<feature type="repeat" description="ANK" evidence="3">
    <location>
        <begin position="430"/>
        <end position="462"/>
    </location>
</feature>
<organism evidence="5 6">
    <name type="scientific">Penicillium alfredii</name>
    <dbReference type="NCBI Taxonomy" id="1506179"/>
    <lineage>
        <taxon>Eukaryota</taxon>
        <taxon>Fungi</taxon>
        <taxon>Dikarya</taxon>
        <taxon>Ascomycota</taxon>
        <taxon>Pezizomycotina</taxon>
        <taxon>Eurotiomycetes</taxon>
        <taxon>Eurotiomycetidae</taxon>
        <taxon>Eurotiales</taxon>
        <taxon>Aspergillaceae</taxon>
        <taxon>Penicillium</taxon>
    </lineage>
</organism>
<dbReference type="GeneID" id="81396850"/>
<feature type="region of interest" description="Disordered" evidence="4">
    <location>
        <begin position="865"/>
        <end position="1106"/>
    </location>
</feature>
<gene>
    <name evidence="5" type="ORF">NUU61_007156</name>
</gene>
<feature type="repeat" description="ANK" evidence="3">
    <location>
        <begin position="695"/>
        <end position="727"/>
    </location>
</feature>
<feature type="compositionally biased region" description="Basic and acidic residues" evidence="4">
    <location>
        <begin position="923"/>
        <end position="932"/>
    </location>
</feature>
<dbReference type="PROSITE" id="PS50297">
    <property type="entry name" value="ANK_REP_REGION"/>
    <property type="match status" value="9"/>
</dbReference>
<feature type="repeat" description="ANK" evidence="3">
    <location>
        <begin position="397"/>
        <end position="429"/>
    </location>
</feature>
<dbReference type="InterPro" id="IPR051165">
    <property type="entry name" value="Multifunctional_ANK_Repeat"/>
</dbReference>
<feature type="repeat" description="ANK" evidence="3">
    <location>
        <begin position="661"/>
        <end position="693"/>
    </location>
</feature>
<evidence type="ECO:0000313" key="6">
    <source>
        <dbReference type="Proteomes" id="UP001141434"/>
    </source>
</evidence>
<dbReference type="SUPFAM" id="SSF48403">
    <property type="entry name" value="Ankyrin repeat"/>
    <property type="match status" value="2"/>
</dbReference>
<feature type="region of interest" description="Disordered" evidence="4">
    <location>
        <begin position="274"/>
        <end position="358"/>
    </location>
</feature>
<feature type="compositionally biased region" description="Low complexity" evidence="4">
    <location>
        <begin position="974"/>
        <end position="984"/>
    </location>
</feature>
<evidence type="ECO:0000256" key="3">
    <source>
        <dbReference type="PROSITE-ProRule" id="PRU00023"/>
    </source>
</evidence>
<dbReference type="OrthoDB" id="194358at2759"/>
<feature type="repeat" description="ANK" evidence="3">
    <location>
        <begin position="562"/>
        <end position="594"/>
    </location>
</feature>
<accession>A0A9W9F2D7</accession>
<keyword evidence="6" id="KW-1185">Reference proteome</keyword>
<evidence type="ECO:0000256" key="2">
    <source>
        <dbReference type="ARBA" id="ARBA00023043"/>
    </source>
</evidence>
<name>A0A9W9F2D7_9EURO</name>
<feature type="compositionally biased region" description="Polar residues" evidence="4">
    <location>
        <begin position="325"/>
        <end position="336"/>
    </location>
</feature>
<comment type="caution">
    <text evidence="5">The sequence shown here is derived from an EMBL/GenBank/DDBJ whole genome shotgun (WGS) entry which is preliminary data.</text>
</comment>
<proteinExistence type="predicted"/>
<feature type="repeat" description="ANK" evidence="3">
    <location>
        <begin position="764"/>
        <end position="796"/>
    </location>
</feature>
<feature type="compositionally biased region" description="Polar residues" evidence="4">
    <location>
        <begin position="1048"/>
        <end position="1067"/>
    </location>
</feature>